<dbReference type="Proteomes" id="UP001234216">
    <property type="component" value="Unassembled WGS sequence"/>
</dbReference>
<accession>A0AAW8FF60</accession>
<dbReference type="AlphaFoldDB" id="A0AAW8FF60"/>
<name>A0AAW8FF60_9ACTN</name>
<protein>
    <recommendedName>
        <fullName evidence="3">DUF397 domain-containing protein</fullName>
    </recommendedName>
</protein>
<evidence type="ECO:0000313" key="2">
    <source>
        <dbReference type="Proteomes" id="UP001234216"/>
    </source>
</evidence>
<evidence type="ECO:0000313" key="1">
    <source>
        <dbReference type="EMBL" id="MDQ0908689.1"/>
    </source>
</evidence>
<sequence>MCSGYSDWSDWCEFMADVKAPGTKPLVTPADGEADLPVGAERHFPLSANGNADPVFKNVDSDWNPFDPARATVV</sequence>
<proteinExistence type="predicted"/>
<comment type="caution">
    <text evidence="1">The sequence shown here is derived from an EMBL/GenBank/DDBJ whole genome shotgun (WGS) entry which is preliminary data.</text>
</comment>
<organism evidence="1 2">
    <name type="scientific">Streptomyces canus</name>
    <dbReference type="NCBI Taxonomy" id="58343"/>
    <lineage>
        <taxon>Bacteria</taxon>
        <taxon>Bacillati</taxon>
        <taxon>Actinomycetota</taxon>
        <taxon>Actinomycetes</taxon>
        <taxon>Kitasatosporales</taxon>
        <taxon>Streptomycetaceae</taxon>
        <taxon>Streptomyces</taxon>
        <taxon>Streptomyces aurantiacus group</taxon>
    </lineage>
</organism>
<dbReference type="EMBL" id="JAUSZV010000005">
    <property type="protein sequence ID" value="MDQ0908689.1"/>
    <property type="molecule type" value="Genomic_DNA"/>
</dbReference>
<gene>
    <name evidence="1" type="ORF">QFZ22_004674</name>
</gene>
<evidence type="ECO:0008006" key="3">
    <source>
        <dbReference type="Google" id="ProtNLM"/>
    </source>
</evidence>
<reference evidence="1" key="1">
    <citation type="submission" date="2023-07" db="EMBL/GenBank/DDBJ databases">
        <title>Comparative genomics of wheat-associated soil bacteria to identify genetic determinants of phenazine resistance.</title>
        <authorList>
            <person name="Mouncey N."/>
        </authorList>
    </citation>
    <scope>NUCLEOTIDE SEQUENCE</scope>
    <source>
        <strain evidence="1">V4I22</strain>
    </source>
</reference>